<dbReference type="InterPro" id="IPR011009">
    <property type="entry name" value="Kinase-like_dom_sf"/>
</dbReference>
<dbReference type="InterPro" id="IPR051744">
    <property type="entry name" value="AP2_assoc_SerThr_kinase"/>
</dbReference>
<dbReference type="Pfam" id="PF00069">
    <property type="entry name" value="Pkinase"/>
    <property type="match status" value="1"/>
</dbReference>
<dbReference type="PANTHER" id="PTHR47907:SF4">
    <property type="entry name" value="BMP-2-INDUCIBLE PROTEIN KINASE ISOFORM X1"/>
    <property type="match status" value="1"/>
</dbReference>
<dbReference type="PROSITE" id="PS50011">
    <property type="entry name" value="PROTEIN_KINASE_DOM"/>
    <property type="match status" value="1"/>
</dbReference>
<dbReference type="GO" id="GO:0005524">
    <property type="term" value="F:ATP binding"/>
    <property type="evidence" value="ECO:0007669"/>
    <property type="project" value="InterPro"/>
</dbReference>
<sequence>AHGDHLGKVENILLSDSGHYVLCDFGSATGKVLNPQSQGVATVEEEIKKYTTLSYRAPEMVDMYSGKTITTKADIWALGCLLYKLCFFTLPFGESTLAIQSGNFTIPDNSKYSKGMHCLIRYMLEPDQDKRPDIYQVSYIAFSLLGKDCPVQNLHTSVPILEQLPCPQYESEAKRTSVKVTKQTVVPTVEGTSVAPRQRLKAASLFHRPSASSTTNPLQPPVQTLPPPSSSAAIPQHTPQLPFTNQPASSQAFFPSPVSTAVSFEPRTASSAPHSGVAPGSVQDQTNVAPPTVKSADDTKESLEALFPASGFPDPFRDDSGTENCPPSQGPPSGQPPALNLPVAAVKQSGHKLESVSQCIATVTPPTSPTLAPPKGHRRNMSDTSAFNKVFANETSQFLAPTVNFPDSHRHLVGVSASHGELSNTATAGGRSLSADIADWNPFEDSTPFSQMTEDHIFGAEFDKIRRGSQSSISNVKSRESLVMTYTELAEDPFSSAPFSLPASKHGNKEKQMPKKAPTGGKI</sequence>
<dbReference type="PANTHER" id="PTHR47907">
    <property type="entry name" value="PROTEIN KINASE DOMAIN-CONTAINING PROTEIN"/>
    <property type="match status" value="1"/>
</dbReference>
<feature type="non-terminal residue" evidence="3">
    <location>
        <position position="523"/>
    </location>
</feature>
<dbReference type="SMART" id="SM00220">
    <property type="entry name" value="S_TKc"/>
    <property type="match status" value="1"/>
</dbReference>
<evidence type="ECO:0000313" key="3">
    <source>
        <dbReference type="EMBL" id="KAJ9576666.1"/>
    </source>
</evidence>
<dbReference type="SUPFAM" id="SSF56112">
    <property type="entry name" value="Protein kinase-like (PK-like)"/>
    <property type="match status" value="1"/>
</dbReference>
<evidence type="ECO:0000256" key="1">
    <source>
        <dbReference type="SAM" id="MobiDB-lite"/>
    </source>
</evidence>
<dbReference type="EMBL" id="JASPKZ010009515">
    <property type="protein sequence ID" value="KAJ9576666.1"/>
    <property type="molecule type" value="Genomic_DNA"/>
</dbReference>
<dbReference type="Gene3D" id="1.10.510.10">
    <property type="entry name" value="Transferase(Phosphotransferase) domain 1"/>
    <property type="match status" value="1"/>
</dbReference>
<evidence type="ECO:0000313" key="4">
    <source>
        <dbReference type="Proteomes" id="UP001233999"/>
    </source>
</evidence>
<protein>
    <recommendedName>
        <fullName evidence="2">Protein kinase domain-containing protein</fullName>
    </recommendedName>
</protein>
<dbReference type="Proteomes" id="UP001233999">
    <property type="component" value="Unassembled WGS sequence"/>
</dbReference>
<evidence type="ECO:0000259" key="2">
    <source>
        <dbReference type="PROSITE" id="PS50011"/>
    </source>
</evidence>
<feature type="compositionally biased region" description="Polar residues" evidence="1">
    <location>
        <begin position="237"/>
        <end position="273"/>
    </location>
</feature>
<feature type="domain" description="Protein kinase" evidence="2">
    <location>
        <begin position="1"/>
        <end position="142"/>
    </location>
</feature>
<proteinExistence type="predicted"/>
<reference evidence="3" key="1">
    <citation type="journal article" date="2023" name="IScience">
        <title>Live-bearing cockroach genome reveals convergent evolutionary mechanisms linked to viviparity in insects and beyond.</title>
        <authorList>
            <person name="Fouks B."/>
            <person name="Harrison M.C."/>
            <person name="Mikhailova A.A."/>
            <person name="Marchal E."/>
            <person name="English S."/>
            <person name="Carruthers M."/>
            <person name="Jennings E.C."/>
            <person name="Chiamaka E.L."/>
            <person name="Frigard R.A."/>
            <person name="Pippel M."/>
            <person name="Attardo G.M."/>
            <person name="Benoit J.B."/>
            <person name="Bornberg-Bauer E."/>
            <person name="Tobe S.S."/>
        </authorList>
    </citation>
    <scope>NUCLEOTIDE SEQUENCE</scope>
    <source>
        <strain evidence="3">Stay&amp;Tobe</strain>
    </source>
</reference>
<feature type="compositionally biased region" description="Pro residues" evidence="1">
    <location>
        <begin position="218"/>
        <end position="229"/>
    </location>
</feature>
<keyword evidence="4" id="KW-1185">Reference proteome</keyword>
<dbReference type="AlphaFoldDB" id="A0AAD7ZA06"/>
<comment type="caution">
    <text evidence="3">The sequence shown here is derived from an EMBL/GenBank/DDBJ whole genome shotgun (WGS) entry which is preliminary data.</text>
</comment>
<accession>A0AAD7ZA06</accession>
<feature type="region of interest" description="Disordered" evidence="1">
    <location>
        <begin position="207"/>
        <end position="338"/>
    </location>
</feature>
<gene>
    <name evidence="3" type="ORF">L9F63_025436</name>
</gene>
<feature type="region of interest" description="Disordered" evidence="1">
    <location>
        <begin position="494"/>
        <end position="523"/>
    </location>
</feature>
<organism evidence="3 4">
    <name type="scientific">Diploptera punctata</name>
    <name type="common">Pacific beetle cockroach</name>
    <dbReference type="NCBI Taxonomy" id="6984"/>
    <lineage>
        <taxon>Eukaryota</taxon>
        <taxon>Metazoa</taxon>
        <taxon>Ecdysozoa</taxon>
        <taxon>Arthropoda</taxon>
        <taxon>Hexapoda</taxon>
        <taxon>Insecta</taxon>
        <taxon>Pterygota</taxon>
        <taxon>Neoptera</taxon>
        <taxon>Polyneoptera</taxon>
        <taxon>Dictyoptera</taxon>
        <taxon>Blattodea</taxon>
        <taxon>Blaberoidea</taxon>
        <taxon>Blaberidae</taxon>
        <taxon>Diplopterinae</taxon>
        <taxon>Diploptera</taxon>
    </lineage>
</organism>
<reference evidence="3" key="2">
    <citation type="submission" date="2023-05" db="EMBL/GenBank/DDBJ databases">
        <authorList>
            <person name="Fouks B."/>
        </authorList>
    </citation>
    <scope>NUCLEOTIDE SEQUENCE</scope>
    <source>
        <strain evidence="3">Stay&amp;Tobe</strain>
        <tissue evidence="3">Testes</tissue>
    </source>
</reference>
<dbReference type="InterPro" id="IPR000719">
    <property type="entry name" value="Prot_kinase_dom"/>
</dbReference>
<feature type="compositionally biased region" description="Low complexity" evidence="1">
    <location>
        <begin position="494"/>
        <end position="504"/>
    </location>
</feature>
<dbReference type="GO" id="GO:0004672">
    <property type="term" value="F:protein kinase activity"/>
    <property type="evidence" value="ECO:0007669"/>
    <property type="project" value="InterPro"/>
</dbReference>
<name>A0AAD7ZA06_DIPPU</name>